<evidence type="ECO:0000313" key="5">
    <source>
        <dbReference type="Proteomes" id="UP000285060"/>
    </source>
</evidence>
<dbReference type="VEuPathDB" id="FungiDB:H310_06104"/>
<evidence type="ECO:0000256" key="1">
    <source>
        <dbReference type="SAM" id="MobiDB-lite"/>
    </source>
</evidence>
<dbReference type="GO" id="GO:0004674">
    <property type="term" value="F:protein serine/threonine kinase activity"/>
    <property type="evidence" value="ECO:0007669"/>
    <property type="project" value="TreeGrafter"/>
</dbReference>
<feature type="region of interest" description="Disordered" evidence="1">
    <location>
        <begin position="133"/>
        <end position="167"/>
    </location>
</feature>
<evidence type="ECO:0000313" key="4">
    <source>
        <dbReference type="EMBL" id="RHY28304.1"/>
    </source>
</evidence>
<dbReference type="Gene3D" id="1.10.510.10">
    <property type="entry name" value="Transferase(Phosphotransferase) domain 1"/>
    <property type="match status" value="1"/>
</dbReference>
<keyword evidence="2" id="KW-1133">Transmembrane helix</keyword>
<comment type="caution">
    <text evidence="4">The sequence shown here is derived from an EMBL/GenBank/DDBJ whole genome shotgun (WGS) entry which is preliminary data.</text>
</comment>
<keyword evidence="2" id="KW-0812">Transmembrane</keyword>
<dbReference type="Proteomes" id="UP000285060">
    <property type="component" value="Unassembled WGS sequence"/>
</dbReference>
<dbReference type="PROSITE" id="PS00108">
    <property type="entry name" value="PROTEIN_KINASE_ST"/>
    <property type="match status" value="1"/>
</dbReference>
<accession>A0A418ASS5</accession>
<dbReference type="PROSITE" id="PS50011">
    <property type="entry name" value="PROTEIN_KINASE_DOM"/>
    <property type="match status" value="1"/>
</dbReference>
<dbReference type="Gene3D" id="3.30.200.20">
    <property type="entry name" value="Phosphorylase Kinase, domain 1"/>
    <property type="match status" value="1"/>
</dbReference>
<dbReference type="InterPro" id="IPR011009">
    <property type="entry name" value="Kinase-like_dom_sf"/>
</dbReference>
<name>A0A418ASS5_9STRA</name>
<feature type="domain" description="Protein kinase" evidence="3">
    <location>
        <begin position="269"/>
        <end position="530"/>
    </location>
</feature>
<keyword evidence="2" id="KW-0472">Membrane</keyword>
<dbReference type="InterPro" id="IPR051681">
    <property type="entry name" value="Ser/Thr_Kinases-Pseudokinases"/>
</dbReference>
<dbReference type="EMBL" id="QUSY01000606">
    <property type="protein sequence ID" value="RHY28304.1"/>
    <property type="molecule type" value="Genomic_DNA"/>
</dbReference>
<gene>
    <name evidence="4" type="ORF">DYB32_006078</name>
</gene>
<keyword evidence="5" id="KW-1185">Reference proteome</keyword>
<dbReference type="InterPro" id="IPR000719">
    <property type="entry name" value="Prot_kinase_dom"/>
</dbReference>
<dbReference type="GO" id="GO:0005524">
    <property type="term" value="F:ATP binding"/>
    <property type="evidence" value="ECO:0007669"/>
    <property type="project" value="InterPro"/>
</dbReference>
<protein>
    <recommendedName>
        <fullName evidence="3">Protein kinase domain-containing protein</fullName>
    </recommendedName>
</protein>
<dbReference type="AlphaFoldDB" id="A0A418ASS5"/>
<evidence type="ECO:0000259" key="3">
    <source>
        <dbReference type="PROSITE" id="PS50011"/>
    </source>
</evidence>
<reference evidence="4 5" key="1">
    <citation type="submission" date="2018-08" db="EMBL/GenBank/DDBJ databases">
        <title>Aphanomyces genome sequencing and annotation.</title>
        <authorList>
            <person name="Minardi D."/>
            <person name="Oidtmann B."/>
            <person name="Van Der Giezen M."/>
            <person name="Studholme D.J."/>
        </authorList>
    </citation>
    <scope>NUCLEOTIDE SEQUENCE [LARGE SCALE GENOMIC DNA]</scope>
    <source>
        <strain evidence="4 5">NJM0002</strain>
    </source>
</reference>
<evidence type="ECO:0000256" key="2">
    <source>
        <dbReference type="SAM" id="Phobius"/>
    </source>
</evidence>
<feature type="compositionally biased region" description="Low complexity" evidence="1">
    <location>
        <begin position="150"/>
        <end position="167"/>
    </location>
</feature>
<proteinExistence type="predicted"/>
<dbReference type="PANTHER" id="PTHR44329:SF214">
    <property type="entry name" value="PROTEIN KINASE DOMAIN-CONTAINING PROTEIN"/>
    <property type="match status" value="1"/>
</dbReference>
<dbReference type="InterPro" id="IPR008271">
    <property type="entry name" value="Ser/Thr_kinase_AS"/>
</dbReference>
<dbReference type="SUPFAM" id="SSF56112">
    <property type="entry name" value="Protein kinase-like (PK-like)"/>
    <property type="match status" value="1"/>
</dbReference>
<feature type="transmembrane region" description="Helical" evidence="2">
    <location>
        <begin position="187"/>
        <end position="207"/>
    </location>
</feature>
<dbReference type="Pfam" id="PF00069">
    <property type="entry name" value="Pkinase"/>
    <property type="match status" value="1"/>
</dbReference>
<sequence length="543" mass="59615">MSCGLPLRFGEASINAQPLGAPCMIKLFSLRNAADGRTAPLAMVDVCRLVMDEYIKQFRNPPSVYKTCPEAALTLLDNFKVDLSKRTTECQITGCWWAYFITAGYVTQEGVNCPITDISTNTIVPPNKVNCTEAESRQTLPPVSTRAYDPTPAASSSASGSSPVATSTTASPAIASTAVVASSDSSVTIVIVVAATVIVLLGIFVVWRLRVVKRDRGDSFHQLHDNTKQTAEVSTEGATTNFNPDTSFLAGSEDDTELLAMWRIPPNEIVMECRLAEGAFGEVWRGSYRGEAVAVKMLHKHKSSMADIRVFIDEIKLVAKMDCEAIVQFVGVSYHRLVDVKMVTEFMSGGDLRTVLHESNDVSFPVAQKLECAIRIADALVFMHVMEPKVIHRDLKSRNVLMDPVKGAKLTDFGVSREAIDHETLTQGVGTYRWMAPEVLVDGHYTTSADMYSFGVILTELNTHEIPYADRKNATGGAMSDTAIIAQVIRGDLKPSFRPDADPWFVEFALKCLDSQPVNRPTAMEAAYFLRMALRREHGSMPR</sequence>
<dbReference type="SMART" id="SM00220">
    <property type="entry name" value="S_TKc"/>
    <property type="match status" value="1"/>
</dbReference>
<dbReference type="PRINTS" id="PR00109">
    <property type="entry name" value="TYRKINASE"/>
</dbReference>
<dbReference type="InterPro" id="IPR001245">
    <property type="entry name" value="Ser-Thr/Tyr_kinase_cat_dom"/>
</dbReference>
<organism evidence="4 5">
    <name type="scientific">Aphanomyces invadans</name>
    <dbReference type="NCBI Taxonomy" id="157072"/>
    <lineage>
        <taxon>Eukaryota</taxon>
        <taxon>Sar</taxon>
        <taxon>Stramenopiles</taxon>
        <taxon>Oomycota</taxon>
        <taxon>Saprolegniomycetes</taxon>
        <taxon>Saprolegniales</taxon>
        <taxon>Verrucalvaceae</taxon>
        <taxon>Aphanomyces</taxon>
    </lineage>
</organism>
<dbReference type="PANTHER" id="PTHR44329">
    <property type="entry name" value="SERINE/THREONINE-PROTEIN KINASE TNNI3K-RELATED"/>
    <property type="match status" value="1"/>
</dbReference>